<name>A0A7K6FJR2_9CORV</name>
<feature type="non-terminal residue" evidence="1">
    <location>
        <position position="94"/>
    </location>
</feature>
<dbReference type="Proteomes" id="UP000557315">
    <property type="component" value="Unassembled WGS sequence"/>
</dbReference>
<keyword evidence="2" id="KW-1185">Reference proteome</keyword>
<organism evidence="1 2">
    <name type="scientific">Daphoenositta chrysoptera</name>
    <name type="common">varied sittella</name>
    <dbReference type="NCBI Taxonomy" id="254528"/>
    <lineage>
        <taxon>Eukaryota</taxon>
        <taxon>Metazoa</taxon>
        <taxon>Chordata</taxon>
        <taxon>Craniata</taxon>
        <taxon>Vertebrata</taxon>
        <taxon>Euteleostomi</taxon>
        <taxon>Archelosauria</taxon>
        <taxon>Archosauria</taxon>
        <taxon>Dinosauria</taxon>
        <taxon>Saurischia</taxon>
        <taxon>Theropoda</taxon>
        <taxon>Coelurosauria</taxon>
        <taxon>Aves</taxon>
        <taxon>Neognathae</taxon>
        <taxon>Neoaves</taxon>
        <taxon>Telluraves</taxon>
        <taxon>Australaves</taxon>
        <taxon>Passeriformes</taxon>
        <taxon>Corvoidea</taxon>
        <taxon>Pachycephalidae</taxon>
        <taxon>Daphoenositta</taxon>
    </lineage>
</organism>
<accession>A0A7K6FJR2</accession>
<sequence length="94" mass="11150">NNNINLCWHRSIGANPFQSLENLRQYWQELENLRVELENLRVTWKAPNGIYWICGRKAYSEFPRKWMGFMHCRHDSTIIFSLPKSESNLLGAPL</sequence>
<evidence type="ECO:0000313" key="1">
    <source>
        <dbReference type="EMBL" id="NWV51373.1"/>
    </source>
</evidence>
<evidence type="ECO:0000313" key="2">
    <source>
        <dbReference type="Proteomes" id="UP000557315"/>
    </source>
</evidence>
<gene>
    <name evidence="1" type="primary">Erv31_6</name>
    <name evidence="1" type="ORF">DAPCHR_R15237</name>
</gene>
<dbReference type="EMBL" id="VZRO01004230">
    <property type="protein sequence ID" value="NWV51373.1"/>
    <property type="molecule type" value="Genomic_DNA"/>
</dbReference>
<reference evidence="1 2" key="1">
    <citation type="submission" date="2019-09" db="EMBL/GenBank/DDBJ databases">
        <title>Bird 10,000 Genomes (B10K) Project - Family phase.</title>
        <authorList>
            <person name="Zhang G."/>
        </authorList>
    </citation>
    <scope>NUCLEOTIDE SEQUENCE [LARGE SCALE GENOMIC DNA]</scope>
    <source>
        <strain evidence="1">B10K-DU-029-47</strain>
        <tissue evidence="1">Heart</tissue>
    </source>
</reference>
<dbReference type="AlphaFoldDB" id="A0A7K6FJR2"/>
<proteinExistence type="predicted"/>
<feature type="non-terminal residue" evidence="1">
    <location>
        <position position="1"/>
    </location>
</feature>
<protein>
    <submittedName>
        <fullName evidence="1">ENR1 protein</fullName>
    </submittedName>
</protein>
<comment type="caution">
    <text evidence="1">The sequence shown here is derived from an EMBL/GenBank/DDBJ whole genome shotgun (WGS) entry which is preliminary data.</text>
</comment>